<dbReference type="OrthoDB" id="5426109at2759"/>
<dbReference type="SUPFAM" id="SSF52047">
    <property type="entry name" value="RNI-like"/>
    <property type="match status" value="1"/>
</dbReference>
<accession>B6QCW7</accession>
<evidence type="ECO:0000313" key="2">
    <source>
        <dbReference type="Proteomes" id="UP000001294"/>
    </source>
</evidence>
<dbReference type="STRING" id="441960.B6QCW7"/>
<protein>
    <recommendedName>
        <fullName evidence="3">F-box domain-containing protein</fullName>
    </recommendedName>
</protein>
<dbReference type="EMBL" id="DS995901">
    <property type="protein sequence ID" value="EEA23678.1"/>
    <property type="molecule type" value="Genomic_DNA"/>
</dbReference>
<dbReference type="Proteomes" id="UP000001294">
    <property type="component" value="Unassembled WGS sequence"/>
</dbReference>
<dbReference type="HOGENOM" id="CLU_038614_0_0_1"/>
<dbReference type="PhylomeDB" id="B6QCW7"/>
<evidence type="ECO:0000313" key="1">
    <source>
        <dbReference type="EMBL" id="EEA23678.1"/>
    </source>
</evidence>
<proteinExistence type="predicted"/>
<dbReference type="InterPro" id="IPR032675">
    <property type="entry name" value="LRR_dom_sf"/>
</dbReference>
<dbReference type="AlphaFoldDB" id="B6QCW7"/>
<dbReference type="Gene3D" id="3.80.10.10">
    <property type="entry name" value="Ribonuclease Inhibitor"/>
    <property type="match status" value="1"/>
</dbReference>
<keyword evidence="2" id="KW-1185">Reference proteome</keyword>
<sequence length="531" mass="60425">MSTRSNPLLIPEIVGLVVEKVERVSDLSNCARVNKTWNVAALRELYRGSLNDMQFRTPDIGSLNCLLVASRVRFAQNMGLVKHLLLSPEVPAVDEAAHPDSRLACLEKCRAIRNRQYAELLLRPKGSGLASLTIPFQTIEQDWSHISDLLLRLHVEFLAIDIYYCQVMMANAHSFHGPTNPTFSKLKALTIYRSASHYESRMLFELIECCDLEFFHLEEQRVSECLSHSEALDLMLRLSRHQKLKMFALVLSQSHPLLGSLSSALIREGIINLWPRLKALFLGVLRVIELVSLELDNGKFLADIALGCPFLQKLSVGNLKLDSESLDESLVLNLVVNLPLLEFLALGLKCQMDGAFLGNVAHHCPRLTVLNLYDSQLCLSIDLIAKLHPFQKLESMQFSRIYFENPQRLLQRDTMQSIVTEWRRVFPKLREMPCVADIYSKIMQGDNIDDLEEDDVHGEIAAILPGLDFDDYDSDWFVLRTKLWKALGYGRDMDIHDKIEYMWQTNMEIEMIGWPVLSSGVFSDPAQHSTA</sequence>
<reference evidence="2" key="1">
    <citation type="journal article" date="2015" name="Genome Announc.">
        <title>Genome sequence of the AIDS-associated pathogen Penicillium marneffei (ATCC18224) and its near taxonomic relative Talaromyces stipitatus (ATCC10500).</title>
        <authorList>
            <person name="Nierman W.C."/>
            <person name="Fedorova-Abrams N.D."/>
            <person name="Andrianopoulos A."/>
        </authorList>
    </citation>
    <scope>NUCLEOTIDE SEQUENCE [LARGE SCALE GENOMIC DNA]</scope>
    <source>
        <strain evidence="2">ATCC 18224 / CBS 334.59 / QM 7333</strain>
    </source>
</reference>
<organism evidence="1 2">
    <name type="scientific">Talaromyces marneffei (strain ATCC 18224 / CBS 334.59 / QM 7333)</name>
    <name type="common">Penicillium marneffei</name>
    <dbReference type="NCBI Taxonomy" id="441960"/>
    <lineage>
        <taxon>Eukaryota</taxon>
        <taxon>Fungi</taxon>
        <taxon>Dikarya</taxon>
        <taxon>Ascomycota</taxon>
        <taxon>Pezizomycotina</taxon>
        <taxon>Eurotiomycetes</taxon>
        <taxon>Eurotiomycetidae</taxon>
        <taxon>Eurotiales</taxon>
        <taxon>Trichocomaceae</taxon>
        <taxon>Talaromyces</taxon>
        <taxon>Talaromyces sect. Talaromyces</taxon>
    </lineage>
</organism>
<evidence type="ECO:0008006" key="3">
    <source>
        <dbReference type="Google" id="ProtNLM"/>
    </source>
</evidence>
<gene>
    <name evidence="1" type="ORF">PMAA_077110</name>
</gene>
<dbReference type="VEuPathDB" id="FungiDB:PMAA_077110"/>
<name>B6QCW7_TALMQ</name>